<proteinExistence type="predicted"/>
<feature type="region of interest" description="Disordered" evidence="1">
    <location>
        <begin position="34"/>
        <end position="63"/>
    </location>
</feature>
<dbReference type="Proteomes" id="UP000008064">
    <property type="component" value="Unassembled WGS sequence"/>
</dbReference>
<dbReference type="HOGENOM" id="CLU_2892239_0_0_1"/>
<dbReference type="RefSeq" id="XP_007312705.1">
    <property type="nucleotide sequence ID" value="XM_007312643.1"/>
</dbReference>
<feature type="compositionally biased region" description="Polar residues" evidence="1">
    <location>
        <begin position="36"/>
        <end position="63"/>
    </location>
</feature>
<feature type="non-terminal residue" evidence="2">
    <location>
        <position position="63"/>
    </location>
</feature>
<dbReference type="GeneID" id="18810626"/>
<dbReference type="EMBL" id="GL945428">
    <property type="protein sequence ID" value="EGO30821.1"/>
    <property type="molecule type" value="Genomic_DNA"/>
</dbReference>
<dbReference type="KEGG" id="sla:SERLADRAFT_376055"/>
<accession>F8NFE2</accession>
<reference evidence="2" key="1">
    <citation type="submission" date="2011-04" db="EMBL/GenBank/DDBJ databases">
        <title>Evolution of plant cell wall degrading machinery underlies the functional diversity of forest fungi.</title>
        <authorList>
            <consortium name="US DOE Joint Genome Institute (JGI-PGF)"/>
            <person name="Eastwood D.C."/>
            <person name="Floudas D."/>
            <person name="Binder M."/>
            <person name="Majcherczyk A."/>
            <person name="Schneider P."/>
            <person name="Aerts A."/>
            <person name="Asiegbu F.O."/>
            <person name="Baker S.E."/>
            <person name="Barry K."/>
            <person name="Bendiksby M."/>
            <person name="Blumentritt M."/>
            <person name="Coutinho P.M."/>
            <person name="Cullen D."/>
            <person name="Cullen D."/>
            <person name="Gathman A."/>
            <person name="Goodell B."/>
            <person name="Henrissat B."/>
            <person name="Ihrmark K."/>
            <person name="Kauserud H."/>
            <person name="Kohler A."/>
            <person name="LaButti K."/>
            <person name="Lapidus A."/>
            <person name="Lavin J.L."/>
            <person name="Lee Y.-H."/>
            <person name="Lindquist E."/>
            <person name="Lilly W."/>
            <person name="Lucas S."/>
            <person name="Morin E."/>
            <person name="Murat C."/>
            <person name="Oguiza J.A."/>
            <person name="Park J."/>
            <person name="Pisabarro A.G."/>
            <person name="Riley R."/>
            <person name="Rosling A."/>
            <person name="Salamov A."/>
            <person name="Schmidt O."/>
            <person name="Schmutz J."/>
            <person name="Skrede I."/>
            <person name="Stenlid J."/>
            <person name="Wiebenga A."/>
            <person name="Xie X."/>
            <person name="Kues U."/>
            <person name="Hibbett D.S."/>
            <person name="Hoffmeister D."/>
            <person name="Hogberg N."/>
            <person name="Martin F."/>
            <person name="Grigoriev I.V."/>
            <person name="Watkinson S.C."/>
        </authorList>
    </citation>
    <scope>NUCLEOTIDE SEQUENCE</scope>
    <source>
        <strain evidence="2">S7.9</strain>
    </source>
</reference>
<gene>
    <name evidence="2" type="ORF">SERLADRAFT_376055</name>
</gene>
<organism>
    <name type="scientific">Serpula lacrymans var. lacrymans (strain S7.9)</name>
    <name type="common">Dry rot fungus</name>
    <dbReference type="NCBI Taxonomy" id="578457"/>
    <lineage>
        <taxon>Eukaryota</taxon>
        <taxon>Fungi</taxon>
        <taxon>Dikarya</taxon>
        <taxon>Basidiomycota</taxon>
        <taxon>Agaricomycotina</taxon>
        <taxon>Agaricomycetes</taxon>
        <taxon>Agaricomycetidae</taxon>
        <taxon>Boletales</taxon>
        <taxon>Coniophorineae</taxon>
        <taxon>Serpulaceae</taxon>
        <taxon>Serpula</taxon>
    </lineage>
</organism>
<evidence type="ECO:0000313" key="2">
    <source>
        <dbReference type="EMBL" id="EGO30821.1"/>
    </source>
</evidence>
<dbReference type="AlphaFoldDB" id="F8NFE2"/>
<sequence>MYSSPSASPAGSYSSSGSAYAQSAAATPASWAASSQYTSPPTVSSAGTWSTMPYSSFVSGGYS</sequence>
<evidence type="ECO:0000256" key="1">
    <source>
        <dbReference type="SAM" id="MobiDB-lite"/>
    </source>
</evidence>
<name>F8NFE2_SERL9</name>
<protein>
    <submittedName>
        <fullName evidence="2">Uncharacterized protein</fullName>
    </submittedName>
</protein>